<organism evidence="1 2">
    <name type="scientific">Vermiconidia calcicola</name>
    <dbReference type="NCBI Taxonomy" id="1690605"/>
    <lineage>
        <taxon>Eukaryota</taxon>
        <taxon>Fungi</taxon>
        <taxon>Dikarya</taxon>
        <taxon>Ascomycota</taxon>
        <taxon>Pezizomycotina</taxon>
        <taxon>Dothideomycetes</taxon>
        <taxon>Dothideomycetidae</taxon>
        <taxon>Mycosphaerellales</taxon>
        <taxon>Extremaceae</taxon>
        <taxon>Vermiconidia</taxon>
    </lineage>
</organism>
<gene>
    <name evidence="1" type="ORF">LTR37_021495</name>
</gene>
<dbReference type="EMBL" id="JAUTXU010000578">
    <property type="protein sequence ID" value="KAK3678236.1"/>
    <property type="molecule type" value="Genomic_DNA"/>
</dbReference>
<evidence type="ECO:0000313" key="1">
    <source>
        <dbReference type="EMBL" id="KAK3678236.1"/>
    </source>
</evidence>
<dbReference type="Proteomes" id="UP001281147">
    <property type="component" value="Unassembled WGS sequence"/>
</dbReference>
<keyword evidence="2" id="KW-1185">Reference proteome</keyword>
<evidence type="ECO:0000313" key="2">
    <source>
        <dbReference type="Proteomes" id="UP001281147"/>
    </source>
</evidence>
<name>A0ACC3M8T2_9PEZI</name>
<comment type="caution">
    <text evidence="1">The sequence shown here is derived from an EMBL/GenBank/DDBJ whole genome shotgun (WGS) entry which is preliminary data.</text>
</comment>
<proteinExistence type="predicted"/>
<sequence>MSRETKALVVSEVNGGFALEDVKLDALKPDEALVEIHATGICHTDLSCATGVLPAQFPAVFGHEGKILDFKPSLIDGADYEHPGAGIVLEVGSDITEVSKGDKVLMSYSYCGSCSQCASGHEPYCESLLPMNFGGQRDDGTTAFSRSDGSKVHSHFFGQSSFSRHAIVRRSSLVKVADTAQLELFAPLGCGLQTGAGAIFNTLNVTKGSTVAIYGVGSVGLSAIMAARIREAKEIIAVDIQPARLELAKELGATSTINSNEVDVQETIKKLCPPLGVQYALDCSGITKVVETMIDCLGARGRACSVGAPSPGKRAGVDVFSHLVNGREYVGCHQGESIAREMAPYLIGEHDKGNYPLEKIITTYDVQDYAQAIKDTKEGRTIKAVLKWQSI</sequence>
<protein>
    <submittedName>
        <fullName evidence="1">Uncharacterized protein</fullName>
    </submittedName>
</protein>
<accession>A0ACC3M8T2</accession>
<reference evidence="1" key="1">
    <citation type="submission" date="2023-07" db="EMBL/GenBank/DDBJ databases">
        <title>Black Yeasts Isolated from many extreme environments.</title>
        <authorList>
            <person name="Coleine C."/>
            <person name="Stajich J.E."/>
            <person name="Selbmann L."/>
        </authorList>
    </citation>
    <scope>NUCLEOTIDE SEQUENCE</scope>
    <source>
        <strain evidence="1">CCFEE 5714</strain>
    </source>
</reference>